<feature type="domain" description="PilZ" evidence="1">
    <location>
        <begin position="18"/>
        <end position="97"/>
    </location>
</feature>
<accession>A0A4V3JQZ3</accession>
<comment type="caution">
    <text evidence="2">The sequence shown here is derived from an EMBL/GenBank/DDBJ whole genome shotgun (WGS) entry which is preliminary data.</text>
</comment>
<protein>
    <submittedName>
        <fullName evidence="2">PilZ domain-containing protein</fullName>
    </submittedName>
</protein>
<keyword evidence="3" id="KW-1185">Reference proteome</keyword>
<reference evidence="2" key="1">
    <citation type="journal article" date="2019" name="PLoS Negl. Trop. Dis.">
        <title>Revisiting the worldwide diversity of Leptospira species in the environment.</title>
        <authorList>
            <person name="Vincent A.T."/>
            <person name="Schiettekatte O."/>
            <person name="Bourhy P."/>
            <person name="Veyrier F.J."/>
            <person name="Picardeau M."/>
        </authorList>
    </citation>
    <scope>NUCLEOTIDE SEQUENCE [LARGE SCALE GENOMIC DNA]</scope>
    <source>
        <strain evidence="2">201702476</strain>
    </source>
</reference>
<evidence type="ECO:0000259" key="1">
    <source>
        <dbReference type="Pfam" id="PF07238"/>
    </source>
</evidence>
<dbReference type="AlphaFoldDB" id="A0A4V3JQZ3"/>
<organism evidence="2 3">
    <name type="scientific">Leptospira ognonensis</name>
    <dbReference type="NCBI Taxonomy" id="2484945"/>
    <lineage>
        <taxon>Bacteria</taxon>
        <taxon>Pseudomonadati</taxon>
        <taxon>Spirochaetota</taxon>
        <taxon>Spirochaetia</taxon>
        <taxon>Leptospirales</taxon>
        <taxon>Leptospiraceae</taxon>
        <taxon>Leptospira</taxon>
    </lineage>
</organism>
<name>A0A4V3JQZ3_9LEPT</name>
<dbReference type="InterPro" id="IPR009875">
    <property type="entry name" value="PilZ_domain"/>
</dbReference>
<dbReference type="OrthoDB" id="329716at2"/>
<dbReference type="RefSeq" id="WP_135623952.1">
    <property type="nucleotide sequence ID" value="NZ_RQGD01000034.1"/>
</dbReference>
<dbReference type="Pfam" id="PF07238">
    <property type="entry name" value="PilZ"/>
    <property type="match status" value="1"/>
</dbReference>
<dbReference type="EMBL" id="RQGD01000034">
    <property type="protein sequence ID" value="TGL57933.1"/>
    <property type="molecule type" value="Genomic_DNA"/>
</dbReference>
<evidence type="ECO:0000313" key="2">
    <source>
        <dbReference type="EMBL" id="TGL57933.1"/>
    </source>
</evidence>
<evidence type="ECO:0000313" key="3">
    <source>
        <dbReference type="Proteomes" id="UP000297693"/>
    </source>
</evidence>
<proteinExistence type="predicted"/>
<dbReference type="NCBIfam" id="NF047488">
    <property type="entry name" value="Sig54regLEPBII2431"/>
    <property type="match status" value="1"/>
</dbReference>
<dbReference type="Proteomes" id="UP000297693">
    <property type="component" value="Unassembled WGS sequence"/>
</dbReference>
<dbReference type="GO" id="GO:0035438">
    <property type="term" value="F:cyclic-di-GMP binding"/>
    <property type="evidence" value="ECO:0007669"/>
    <property type="project" value="InterPro"/>
</dbReference>
<gene>
    <name evidence="2" type="ORF">EHQ58_11055</name>
</gene>
<sequence>MIESRTKERLISGAWKDFVIKVYSKNETPEFLIATVETISEIGMSGTIDLGVELTEKDILSGVIESDLTRSKIKYSGRVIWTKETKDGTQFGLKFTEEMLLPDVMIALSMAAA</sequence>